<dbReference type="EMBL" id="BDLU01000070">
    <property type="protein sequence ID" value="GCE85165.1"/>
    <property type="molecule type" value="Genomic_DNA"/>
</dbReference>
<accession>A0A4P5NZS0</accession>
<dbReference type="RefSeq" id="WP_141262503.1">
    <property type="nucleotide sequence ID" value="NZ_BDLU01000070.1"/>
</dbReference>
<comment type="caution">
    <text evidence="2">The sequence shown here is derived from an EMBL/GenBank/DDBJ whole genome shotgun (WGS) entry which is preliminary data.</text>
</comment>
<sequence length="740" mass="77354">MAVEAYEIGVNLVANAARVTGPIGEMIEALERLLSAQREAQQGFNGMVSSLGGARRLAGGMADDMERAARAARDIASSSGRFRGGGSSRGSYGGDGGNARGTSAPPMPPVPPADLGRGSYVSPYSAAATHVPGAPQLLLPPPEVRTPGTALMVLPNQGDSMGNGANFRASVRPTDYQPNWTTPPFSMNGEHGPYPYNGPHAVNPGEVGEGVMAARGALSGIGMPRVGPLAAGMAAYAGMHGVGETLGSAFNQTGQYDQTFLSMQGDPVARANMSAIMASADKALRNNPFLTAPESAQIAQDAFELSGGNMEEQDPIAVLLNRVNRTFQAQGKSPEAAMAESKAFIRAQDISNRFYNPRTGEFDLDRAARSTESALGMHIANQQFMSGQKYLTFARSAGVAAQHMSDEGTLNMAHFIDVNPSRAATAVKSLENLFGGDHTRMTDKDFAYFSHLGLTGKNGQFLGQDQLASDPIGWITHYLSPLIKSHPELLGHIQRMNVADLAAETTGAEGNIARQYATAKRTDAARAVTAMESGQRDQSLIMHTAWERLEFTIGRAAQGPFISSLQSLTNAFNGISDFVGKHPDDIRQFANDISALINVIGAIAGGIGKIMGMVPGPIRRILESAAAGAATGAIGGSVIPGLGTAAGAITGAAGGVVLGVTNEASHQASRISTMQYPQVSGSSAQHVGTAQIVVMMPNGRELASAVQEVQFQQARQELRSSGTAPDVVQYPQLPGRAIGR</sequence>
<protein>
    <submittedName>
        <fullName evidence="2">Uncharacterized protein</fullName>
    </submittedName>
</protein>
<dbReference type="AlphaFoldDB" id="A0A4P5NZS0"/>
<proteinExistence type="predicted"/>
<name>A0A4P5NZS0_9PROT</name>
<evidence type="ECO:0000256" key="1">
    <source>
        <dbReference type="SAM" id="MobiDB-lite"/>
    </source>
</evidence>
<feature type="compositionally biased region" description="Gly residues" evidence="1">
    <location>
        <begin position="82"/>
        <end position="99"/>
    </location>
</feature>
<gene>
    <name evidence="2" type="ORF">MSKU9_3306</name>
</gene>
<keyword evidence="3" id="KW-1185">Reference proteome</keyword>
<reference evidence="3" key="1">
    <citation type="submission" date="2017-01" db="EMBL/GenBank/DDBJ databases">
        <title>Komagataeibacter sp. MSKU9 whole genome sequencing project.</title>
        <authorList>
            <person name="Matsutani M."/>
            <person name="Naloka K."/>
            <person name="Theeragool G."/>
            <person name="Yakushi T."/>
            <person name="Matsushita K."/>
        </authorList>
    </citation>
    <scope>NUCLEOTIDE SEQUENCE [LARGE SCALE GENOMIC DNA]</scope>
    <source>
        <strain evidence="3">MSKU9</strain>
    </source>
</reference>
<dbReference type="Proteomes" id="UP000315095">
    <property type="component" value="Unassembled WGS sequence"/>
</dbReference>
<dbReference type="OrthoDB" id="7284738at2"/>
<feature type="region of interest" description="Disordered" evidence="1">
    <location>
        <begin position="69"/>
        <end position="111"/>
    </location>
</feature>
<organism evidence="2 3">
    <name type="scientific">Komagataeibacter diospyri</name>
    <dbReference type="NCBI Taxonomy" id="1932662"/>
    <lineage>
        <taxon>Bacteria</taxon>
        <taxon>Pseudomonadati</taxon>
        <taxon>Pseudomonadota</taxon>
        <taxon>Alphaproteobacteria</taxon>
        <taxon>Acetobacterales</taxon>
        <taxon>Acetobacteraceae</taxon>
        <taxon>Komagataeibacter</taxon>
    </lineage>
</organism>
<feature type="region of interest" description="Disordered" evidence="1">
    <location>
        <begin position="717"/>
        <end position="740"/>
    </location>
</feature>
<evidence type="ECO:0000313" key="3">
    <source>
        <dbReference type="Proteomes" id="UP000315095"/>
    </source>
</evidence>
<evidence type="ECO:0000313" key="2">
    <source>
        <dbReference type="EMBL" id="GCE85165.1"/>
    </source>
</evidence>